<dbReference type="Proteomes" id="UP000027931">
    <property type="component" value="Unassembled WGS sequence"/>
</dbReference>
<name>A0A074LQ74_9BACL</name>
<dbReference type="Pfam" id="PF06172">
    <property type="entry name" value="Cupin_5"/>
    <property type="match status" value="1"/>
</dbReference>
<dbReference type="OrthoDB" id="9798288at2"/>
<dbReference type="CDD" id="cd06121">
    <property type="entry name" value="cupin_YML079wp"/>
    <property type="match status" value="1"/>
</dbReference>
<evidence type="ECO:0000259" key="1">
    <source>
        <dbReference type="Pfam" id="PF06172"/>
    </source>
</evidence>
<evidence type="ECO:0000313" key="3">
    <source>
        <dbReference type="Proteomes" id="UP000027931"/>
    </source>
</evidence>
<dbReference type="Gene3D" id="2.60.120.10">
    <property type="entry name" value="Jelly Rolls"/>
    <property type="match status" value="1"/>
</dbReference>
<sequence length="168" mass="18924">MQTYITSHTASYWIEKLGLEAHPEGGFFKRTYESAGEVETKEGTRPLSTSITFLLRSQDVSHFHRLQSDEIWYYHGGSSLTVHVIHPDGAYEAIQLGPDPEQGEVLQAIVPAQSIFGSTVNEPNTYALVGCMVSPGFDYADFELFKREELLALYPQHEEIIRRLTLSS</sequence>
<dbReference type="EMBL" id="JMIR01000005">
    <property type="protein sequence ID" value="KEO84301.1"/>
    <property type="molecule type" value="Genomic_DNA"/>
</dbReference>
<feature type="domain" description="DUF985" evidence="1">
    <location>
        <begin position="12"/>
        <end position="145"/>
    </location>
</feature>
<dbReference type="AlphaFoldDB" id="A0A074LQ74"/>
<evidence type="ECO:0000313" key="2">
    <source>
        <dbReference type="EMBL" id="KEO84301.1"/>
    </source>
</evidence>
<gene>
    <name evidence="2" type="ORF">EL26_05910</name>
</gene>
<dbReference type="eggNOG" id="COG3542">
    <property type="taxonomic scope" value="Bacteria"/>
</dbReference>
<proteinExistence type="predicted"/>
<dbReference type="RefSeq" id="WP_038085425.1">
    <property type="nucleotide sequence ID" value="NZ_JMIR01000005.1"/>
</dbReference>
<reference evidence="2 3" key="1">
    <citation type="journal article" date="2013" name="Int. J. Syst. Evol. Microbiol.">
        <title>Tumebacillus flagellatus sp. nov., an alpha-amylase/pullulanase-producing bacterium isolated from cassava wastewater.</title>
        <authorList>
            <person name="Wang Q."/>
            <person name="Xie N."/>
            <person name="Qin Y."/>
            <person name="Shen N."/>
            <person name="Zhu J."/>
            <person name="Mi H."/>
            <person name="Huang R."/>
        </authorList>
    </citation>
    <scope>NUCLEOTIDE SEQUENCE [LARGE SCALE GENOMIC DNA]</scope>
    <source>
        <strain evidence="2 3">GST4</strain>
    </source>
</reference>
<dbReference type="PANTHER" id="PTHR33387:SF3">
    <property type="entry name" value="DUF985 DOMAIN-CONTAINING PROTEIN"/>
    <property type="match status" value="1"/>
</dbReference>
<protein>
    <submittedName>
        <fullName evidence="2">Cupin</fullName>
    </submittedName>
</protein>
<dbReference type="PANTHER" id="PTHR33387">
    <property type="entry name" value="RMLC-LIKE JELLY ROLL FOLD PROTEIN"/>
    <property type="match status" value="1"/>
</dbReference>
<dbReference type="SUPFAM" id="SSF51182">
    <property type="entry name" value="RmlC-like cupins"/>
    <property type="match status" value="1"/>
</dbReference>
<dbReference type="InterPro" id="IPR011051">
    <property type="entry name" value="RmlC_Cupin_sf"/>
</dbReference>
<keyword evidence="3" id="KW-1185">Reference proteome</keyword>
<dbReference type="InterPro" id="IPR009327">
    <property type="entry name" value="Cupin_DUF985"/>
</dbReference>
<accession>A0A074LQ74</accession>
<dbReference type="InterPro" id="IPR039935">
    <property type="entry name" value="YML079W-like"/>
</dbReference>
<dbReference type="InterPro" id="IPR014710">
    <property type="entry name" value="RmlC-like_jellyroll"/>
</dbReference>
<organism evidence="2 3">
    <name type="scientific">Tumebacillus flagellatus</name>
    <dbReference type="NCBI Taxonomy" id="1157490"/>
    <lineage>
        <taxon>Bacteria</taxon>
        <taxon>Bacillati</taxon>
        <taxon>Bacillota</taxon>
        <taxon>Bacilli</taxon>
        <taxon>Bacillales</taxon>
        <taxon>Alicyclobacillaceae</taxon>
        <taxon>Tumebacillus</taxon>
    </lineage>
</organism>
<comment type="caution">
    <text evidence="2">The sequence shown here is derived from an EMBL/GenBank/DDBJ whole genome shotgun (WGS) entry which is preliminary data.</text>
</comment>